<evidence type="ECO:0000313" key="1">
    <source>
        <dbReference type="EMBL" id="KDN16207.1"/>
    </source>
</evidence>
<organism evidence="1 2">
    <name type="scientific">Amycolatopsis rifamycinica</name>
    <dbReference type="NCBI Taxonomy" id="287986"/>
    <lineage>
        <taxon>Bacteria</taxon>
        <taxon>Bacillati</taxon>
        <taxon>Actinomycetota</taxon>
        <taxon>Actinomycetes</taxon>
        <taxon>Pseudonocardiales</taxon>
        <taxon>Pseudonocardiaceae</taxon>
        <taxon>Amycolatopsis</taxon>
    </lineage>
</organism>
<dbReference type="AlphaFoldDB" id="A0A066TRT8"/>
<comment type="caution">
    <text evidence="1">The sequence shown here is derived from an EMBL/GenBank/DDBJ whole genome shotgun (WGS) entry which is preliminary data.</text>
</comment>
<dbReference type="OrthoDB" id="3733361at2"/>
<accession>A0A066TRT8</accession>
<dbReference type="eggNOG" id="ENOG5033W9V">
    <property type="taxonomic scope" value="Bacteria"/>
</dbReference>
<sequence>MTTFLFPDNTVLCNFAAVDRLDLLESALNHRGRWTEAVAYEASRSVSSLPVLASVVSDGWLGEPIRIDAESDIQEVNRLRRAVFGGMDHEPLKHLGEAETCHLILNDDRFTGSWWISDDREALRYARFQGITTRETIDIVAIAVAQGDIAETQAFDLMHKMVQAGRSPHLPRTTAQLRH</sequence>
<evidence type="ECO:0000313" key="2">
    <source>
        <dbReference type="Proteomes" id="UP000027345"/>
    </source>
</evidence>
<protein>
    <recommendedName>
        <fullName evidence="3">Nucleic acid-binding protein</fullName>
    </recommendedName>
</protein>
<dbReference type="InterPro" id="IPR021799">
    <property type="entry name" value="PIN-like_prokaryotic"/>
</dbReference>
<dbReference type="RefSeq" id="WP_043789315.1">
    <property type="nucleotide sequence ID" value="NZ_JMQI01000083.1"/>
</dbReference>
<dbReference type="STRING" id="287986.DV20_42360"/>
<proteinExistence type="predicted"/>
<dbReference type="Proteomes" id="UP000027345">
    <property type="component" value="Unassembled WGS sequence"/>
</dbReference>
<name>A0A066TRT8_9PSEU</name>
<dbReference type="EMBL" id="JMQI01000083">
    <property type="protein sequence ID" value="KDN16207.1"/>
    <property type="molecule type" value="Genomic_DNA"/>
</dbReference>
<evidence type="ECO:0008006" key="3">
    <source>
        <dbReference type="Google" id="ProtNLM"/>
    </source>
</evidence>
<keyword evidence="2" id="KW-1185">Reference proteome</keyword>
<reference evidence="1 2" key="1">
    <citation type="submission" date="2014-05" db="EMBL/GenBank/DDBJ databases">
        <title>Draft genome sequence of Amycolatopsis rifamycinica DSM 46095.</title>
        <authorList>
            <person name="Lal R."/>
            <person name="Saxena A."/>
            <person name="Kumari R."/>
            <person name="Mukherjee U."/>
            <person name="Singh P."/>
            <person name="Sangwan N."/>
            <person name="Mahato N.K."/>
        </authorList>
    </citation>
    <scope>NUCLEOTIDE SEQUENCE [LARGE SCALE GENOMIC DNA]</scope>
    <source>
        <strain evidence="1 2">DSM 46095</strain>
    </source>
</reference>
<dbReference type="Pfam" id="PF11848">
    <property type="entry name" value="DUF3368"/>
    <property type="match status" value="1"/>
</dbReference>
<gene>
    <name evidence="1" type="ORF">DV20_42360</name>
</gene>